<dbReference type="PANTHER" id="PTHR43649:SF31">
    <property type="entry name" value="SN-GLYCEROL-3-PHOSPHATE-BINDING PERIPLASMIC PROTEIN UGPB"/>
    <property type="match status" value="1"/>
</dbReference>
<keyword evidence="5" id="KW-0472">Membrane</keyword>
<evidence type="ECO:0000313" key="7">
    <source>
        <dbReference type="Proteomes" id="UP000653578"/>
    </source>
</evidence>
<dbReference type="PANTHER" id="PTHR43649">
    <property type="entry name" value="ARABINOSE-BINDING PROTEIN-RELATED"/>
    <property type="match status" value="1"/>
</dbReference>
<comment type="similarity">
    <text evidence="2">Belongs to the bacterial solute-binding protein 1 family.</text>
</comment>
<evidence type="ECO:0000313" key="6">
    <source>
        <dbReference type="EMBL" id="NOU65893.1"/>
    </source>
</evidence>
<keyword evidence="5" id="KW-0812">Transmembrane</keyword>
<dbReference type="Proteomes" id="UP000653578">
    <property type="component" value="Unassembled WGS sequence"/>
</dbReference>
<gene>
    <name evidence="6" type="ORF">GC096_17805</name>
</gene>
<keyword evidence="3" id="KW-0813">Transport</keyword>
<evidence type="ECO:0000256" key="5">
    <source>
        <dbReference type="SAM" id="Phobius"/>
    </source>
</evidence>
<accession>A0ABX1XBP9</accession>
<feature type="transmembrane region" description="Helical" evidence="5">
    <location>
        <begin position="28"/>
        <end position="47"/>
    </location>
</feature>
<evidence type="ECO:0000256" key="1">
    <source>
        <dbReference type="ARBA" id="ARBA00004196"/>
    </source>
</evidence>
<evidence type="ECO:0000256" key="4">
    <source>
        <dbReference type="ARBA" id="ARBA00022729"/>
    </source>
</evidence>
<keyword evidence="7" id="KW-1185">Reference proteome</keyword>
<reference evidence="6 7" key="1">
    <citation type="submission" date="2019-10" db="EMBL/GenBank/DDBJ databases">
        <title>Description of Paenibacillus humi sp. nov.</title>
        <authorList>
            <person name="Carlier A."/>
            <person name="Qi S."/>
        </authorList>
    </citation>
    <scope>NUCLEOTIDE SEQUENCE [LARGE SCALE GENOMIC DNA]</scope>
    <source>
        <strain evidence="6 7">LMG 31461</strain>
    </source>
</reference>
<dbReference type="Pfam" id="PF13416">
    <property type="entry name" value="SBP_bac_8"/>
    <property type="match status" value="1"/>
</dbReference>
<sequence>MISGTCRATMKKIVMMSLPGGNMKLNRWIIWSIVIQLILIIVTSFMFNHRKSNTTSGEFVSGTALSIWVYSQDLETSINEFQQTYPNIDVDVRYFRSSDHLFTELMAAISANAAPQLAEIKSFYGIAQLVDAGAVLPVDNLSLPEWKKLQPTFTEPFHYSDLDWAVPIGGSIPLLYYREELMKNSQNGSFSGWSEVVNAAIETNLIGNEGATKGHWGIAIDKEVPWYLKSLNVEASNGNPAENTKFDSAISMWGEWVHSLNIMKPLTHRRAASDFINGKIGLFISSSEQLQTVERYIGGKFKYNAQRLPGQEEQGIVPSIDGLIVLNSSETKVKAANSFISYMIHEKTQDSLWRSSGLIPARSDVLMKLQEEGQWSTSQKTILDSVRMFSVKRPAKDDFERWEYTQSLLEQLEQEPKLVKEVHFEDEFGN</sequence>
<dbReference type="EMBL" id="WHNY01000059">
    <property type="protein sequence ID" value="NOU65893.1"/>
    <property type="molecule type" value="Genomic_DNA"/>
</dbReference>
<comment type="subcellular location">
    <subcellularLocation>
        <location evidence="1">Cell envelope</location>
    </subcellularLocation>
</comment>
<protein>
    <submittedName>
        <fullName evidence="6">Extracellular solute-binding protein</fullName>
    </submittedName>
</protein>
<dbReference type="InterPro" id="IPR050490">
    <property type="entry name" value="Bact_solute-bd_prot1"/>
</dbReference>
<comment type="caution">
    <text evidence="6">The sequence shown here is derived from an EMBL/GenBank/DDBJ whole genome shotgun (WGS) entry which is preliminary data.</text>
</comment>
<dbReference type="InterPro" id="IPR006059">
    <property type="entry name" value="SBP"/>
</dbReference>
<organism evidence="6 7">
    <name type="scientific">Paenibacillus plantarum</name>
    <dbReference type="NCBI Taxonomy" id="2654975"/>
    <lineage>
        <taxon>Bacteria</taxon>
        <taxon>Bacillati</taxon>
        <taxon>Bacillota</taxon>
        <taxon>Bacilli</taxon>
        <taxon>Bacillales</taxon>
        <taxon>Paenibacillaceae</taxon>
        <taxon>Paenibacillus</taxon>
    </lineage>
</organism>
<evidence type="ECO:0000256" key="2">
    <source>
        <dbReference type="ARBA" id="ARBA00008520"/>
    </source>
</evidence>
<keyword evidence="5" id="KW-1133">Transmembrane helix</keyword>
<evidence type="ECO:0000256" key="3">
    <source>
        <dbReference type="ARBA" id="ARBA00022448"/>
    </source>
</evidence>
<keyword evidence="4" id="KW-0732">Signal</keyword>
<name>A0ABX1XBP9_9BACL</name>
<dbReference type="SUPFAM" id="SSF53850">
    <property type="entry name" value="Periplasmic binding protein-like II"/>
    <property type="match status" value="1"/>
</dbReference>
<proteinExistence type="inferred from homology"/>
<dbReference type="Gene3D" id="3.40.190.10">
    <property type="entry name" value="Periplasmic binding protein-like II"/>
    <property type="match status" value="1"/>
</dbReference>